<dbReference type="PANTHER" id="PTHR45938">
    <property type="entry name" value="ACP24A4-RELATED"/>
    <property type="match status" value="1"/>
</dbReference>
<dbReference type="KEGG" id="dya:Dyak_GE14820"/>
<evidence type="ECO:0000256" key="3">
    <source>
        <dbReference type="ARBA" id="ARBA00022729"/>
    </source>
</evidence>
<keyword evidence="4" id="KW-1015">Disulfide bond</keyword>
<gene>
    <name evidence="7" type="primary">Dyak\GE14820</name>
    <name evidence="7" type="synonym">dyak_GLEANR_1546</name>
    <name evidence="7" type="synonym">GE14820</name>
    <name evidence="7" type="ORF">Dyak_GE14820</name>
</gene>
<dbReference type="HOGENOM" id="CLU_164133_0_2_1"/>
<dbReference type="AlphaFoldDB" id="B4NXZ8"/>
<reference evidence="7 8" key="1">
    <citation type="journal article" date="2007" name="Nature">
        <title>Evolution of genes and genomes on the Drosophila phylogeny.</title>
        <authorList>
            <consortium name="Drosophila 12 Genomes Consortium"/>
            <person name="Clark A.G."/>
            <person name="Eisen M.B."/>
            <person name="Smith D.R."/>
            <person name="Bergman C.M."/>
            <person name="Oliver B."/>
            <person name="Markow T.A."/>
            <person name="Kaufman T.C."/>
            <person name="Kellis M."/>
            <person name="Gelbart W."/>
            <person name="Iyer V.N."/>
            <person name="Pollard D.A."/>
            <person name="Sackton T.B."/>
            <person name="Larracuente A.M."/>
            <person name="Singh N.D."/>
            <person name="Abad J.P."/>
            <person name="Abt D.N."/>
            <person name="Adryan B."/>
            <person name="Aguade M."/>
            <person name="Akashi H."/>
            <person name="Anderson W.W."/>
            <person name="Aquadro C.F."/>
            <person name="Ardell D.H."/>
            <person name="Arguello R."/>
            <person name="Artieri C.G."/>
            <person name="Barbash D.A."/>
            <person name="Barker D."/>
            <person name="Barsanti P."/>
            <person name="Batterham P."/>
            <person name="Batzoglou S."/>
            <person name="Begun D."/>
            <person name="Bhutkar A."/>
            <person name="Blanco E."/>
            <person name="Bosak S.A."/>
            <person name="Bradley R.K."/>
            <person name="Brand A.D."/>
            <person name="Brent M.R."/>
            <person name="Brooks A.N."/>
            <person name="Brown R.H."/>
            <person name="Butlin R.K."/>
            <person name="Caggese C."/>
            <person name="Calvi B.R."/>
            <person name="Bernardo de Carvalho A."/>
            <person name="Caspi A."/>
            <person name="Castrezana S."/>
            <person name="Celniker S.E."/>
            <person name="Chang J.L."/>
            <person name="Chapple C."/>
            <person name="Chatterji S."/>
            <person name="Chinwalla A."/>
            <person name="Civetta A."/>
            <person name="Clifton S.W."/>
            <person name="Comeron J.M."/>
            <person name="Costello J.C."/>
            <person name="Coyne J.A."/>
            <person name="Daub J."/>
            <person name="David R.G."/>
            <person name="Delcher A.L."/>
            <person name="Delehaunty K."/>
            <person name="Do C.B."/>
            <person name="Ebling H."/>
            <person name="Edwards K."/>
            <person name="Eickbush T."/>
            <person name="Evans J.D."/>
            <person name="Filipski A."/>
            <person name="Findeiss S."/>
            <person name="Freyhult E."/>
            <person name="Fulton L."/>
            <person name="Fulton R."/>
            <person name="Garcia A.C."/>
            <person name="Gardiner A."/>
            <person name="Garfield D.A."/>
            <person name="Garvin B.E."/>
            <person name="Gibson G."/>
            <person name="Gilbert D."/>
            <person name="Gnerre S."/>
            <person name="Godfrey J."/>
            <person name="Good R."/>
            <person name="Gotea V."/>
            <person name="Gravely B."/>
            <person name="Greenberg A.J."/>
            <person name="Griffiths-Jones S."/>
            <person name="Gross S."/>
            <person name="Guigo R."/>
            <person name="Gustafson E.A."/>
            <person name="Haerty W."/>
            <person name="Hahn M.W."/>
            <person name="Halligan D.L."/>
            <person name="Halpern A.L."/>
            <person name="Halter G.M."/>
            <person name="Han M.V."/>
            <person name="Heger A."/>
            <person name="Hillier L."/>
            <person name="Hinrichs A.S."/>
            <person name="Holmes I."/>
            <person name="Hoskins R.A."/>
            <person name="Hubisz M.J."/>
            <person name="Hultmark D."/>
            <person name="Huntley M.A."/>
            <person name="Jaffe D.B."/>
            <person name="Jagadeeshan S."/>
            <person name="Jeck W.R."/>
            <person name="Johnson J."/>
            <person name="Jones C.D."/>
            <person name="Jordan W.C."/>
            <person name="Karpen G.H."/>
            <person name="Kataoka E."/>
            <person name="Keightley P.D."/>
            <person name="Kheradpour P."/>
            <person name="Kirkness E.F."/>
            <person name="Koerich L.B."/>
            <person name="Kristiansen K."/>
            <person name="Kudrna D."/>
            <person name="Kulathinal R.J."/>
            <person name="Kumar S."/>
            <person name="Kwok R."/>
            <person name="Lander E."/>
            <person name="Langley C.H."/>
            <person name="Lapoint R."/>
            <person name="Lazzaro B.P."/>
            <person name="Lee S.J."/>
            <person name="Levesque L."/>
            <person name="Li R."/>
            <person name="Lin C.F."/>
            <person name="Lin M.F."/>
            <person name="Lindblad-Toh K."/>
            <person name="Llopart A."/>
            <person name="Long M."/>
            <person name="Low L."/>
            <person name="Lozovsky E."/>
            <person name="Lu J."/>
            <person name="Luo M."/>
            <person name="Machado C.A."/>
            <person name="Makalowski W."/>
            <person name="Marzo M."/>
            <person name="Matsuda M."/>
            <person name="Matzkin L."/>
            <person name="McAllister B."/>
            <person name="McBride C.S."/>
            <person name="McKernan B."/>
            <person name="McKernan K."/>
            <person name="Mendez-Lago M."/>
            <person name="Minx P."/>
            <person name="Mollenhauer M.U."/>
            <person name="Montooth K."/>
            <person name="Mount S.M."/>
            <person name="Mu X."/>
            <person name="Myers E."/>
            <person name="Negre B."/>
            <person name="Newfeld S."/>
            <person name="Nielsen R."/>
            <person name="Noor M.A."/>
            <person name="O'Grady P."/>
            <person name="Pachter L."/>
            <person name="Papaceit M."/>
            <person name="Parisi M.J."/>
            <person name="Parisi M."/>
            <person name="Parts L."/>
            <person name="Pedersen J.S."/>
            <person name="Pesole G."/>
            <person name="Phillippy A.M."/>
            <person name="Ponting C.P."/>
            <person name="Pop M."/>
            <person name="Porcelli D."/>
            <person name="Powell J.R."/>
            <person name="Prohaska S."/>
            <person name="Pruitt K."/>
            <person name="Puig M."/>
            <person name="Quesneville H."/>
            <person name="Ram K.R."/>
            <person name="Rand D."/>
            <person name="Rasmussen M.D."/>
            <person name="Reed L.K."/>
            <person name="Reenan R."/>
            <person name="Reily A."/>
            <person name="Remington K.A."/>
            <person name="Rieger T.T."/>
            <person name="Ritchie M.G."/>
            <person name="Robin C."/>
            <person name="Rogers Y.H."/>
            <person name="Rohde C."/>
            <person name="Rozas J."/>
            <person name="Rubenfield M.J."/>
            <person name="Ruiz A."/>
            <person name="Russo S."/>
            <person name="Salzberg S.L."/>
            <person name="Sanchez-Gracia A."/>
            <person name="Saranga D.J."/>
            <person name="Sato H."/>
            <person name="Schaeffer S.W."/>
            <person name="Schatz M.C."/>
            <person name="Schlenke T."/>
            <person name="Schwartz R."/>
            <person name="Segarra C."/>
            <person name="Singh R.S."/>
            <person name="Sirot L."/>
            <person name="Sirota M."/>
            <person name="Sisneros N.B."/>
            <person name="Smith C.D."/>
            <person name="Smith T.F."/>
            <person name="Spieth J."/>
            <person name="Stage D.E."/>
            <person name="Stark A."/>
            <person name="Stephan W."/>
            <person name="Strausberg R.L."/>
            <person name="Strempel S."/>
            <person name="Sturgill D."/>
            <person name="Sutton G."/>
            <person name="Sutton G.G."/>
            <person name="Tao W."/>
            <person name="Teichmann S."/>
            <person name="Tobari Y.N."/>
            <person name="Tomimura Y."/>
            <person name="Tsolas J.M."/>
            <person name="Valente V.L."/>
            <person name="Venter E."/>
            <person name="Venter J.C."/>
            <person name="Vicario S."/>
            <person name="Vieira F.G."/>
            <person name="Vilella A.J."/>
            <person name="Villasante A."/>
            <person name="Walenz B."/>
            <person name="Wang J."/>
            <person name="Wasserman M."/>
            <person name="Watts T."/>
            <person name="Wilson D."/>
            <person name="Wilson R.K."/>
            <person name="Wing R.A."/>
            <person name="Wolfner M.F."/>
            <person name="Wong A."/>
            <person name="Wong G.K."/>
            <person name="Wu C.I."/>
            <person name="Wu G."/>
            <person name="Yamamoto D."/>
            <person name="Yang H.P."/>
            <person name="Yang S.P."/>
            <person name="Yorke J.A."/>
            <person name="Yoshida K."/>
            <person name="Zdobnov E."/>
            <person name="Zhang P."/>
            <person name="Zhang Y."/>
            <person name="Zimin A.V."/>
            <person name="Baldwin J."/>
            <person name="Abdouelleil A."/>
            <person name="Abdulkadir J."/>
            <person name="Abebe A."/>
            <person name="Abera B."/>
            <person name="Abreu J."/>
            <person name="Acer S.C."/>
            <person name="Aftuck L."/>
            <person name="Alexander A."/>
            <person name="An P."/>
            <person name="Anderson E."/>
            <person name="Anderson S."/>
            <person name="Arachi H."/>
            <person name="Azer M."/>
            <person name="Bachantsang P."/>
            <person name="Barry A."/>
            <person name="Bayul T."/>
            <person name="Berlin A."/>
            <person name="Bessette D."/>
            <person name="Bloom T."/>
            <person name="Blye J."/>
            <person name="Boguslavskiy L."/>
            <person name="Bonnet C."/>
            <person name="Boukhgalter B."/>
            <person name="Bourzgui I."/>
            <person name="Brown A."/>
            <person name="Cahill P."/>
            <person name="Channer S."/>
            <person name="Cheshatsang Y."/>
            <person name="Chuda L."/>
            <person name="Citroen M."/>
            <person name="Collymore A."/>
            <person name="Cooke P."/>
            <person name="Costello M."/>
            <person name="D'Aco K."/>
            <person name="Daza R."/>
            <person name="De Haan G."/>
            <person name="DeGray S."/>
            <person name="DeMaso C."/>
            <person name="Dhargay N."/>
            <person name="Dooley K."/>
            <person name="Dooley E."/>
            <person name="Doricent M."/>
            <person name="Dorje P."/>
            <person name="Dorjee K."/>
            <person name="Dupes A."/>
            <person name="Elong R."/>
            <person name="Falk J."/>
            <person name="Farina A."/>
            <person name="Faro S."/>
            <person name="Ferguson D."/>
            <person name="Fisher S."/>
            <person name="Foley C.D."/>
            <person name="Franke A."/>
            <person name="Friedrich D."/>
            <person name="Gadbois L."/>
            <person name="Gearin G."/>
            <person name="Gearin C.R."/>
            <person name="Giannoukos G."/>
            <person name="Goode T."/>
            <person name="Graham J."/>
            <person name="Grandbois E."/>
            <person name="Grewal S."/>
            <person name="Gyaltsen K."/>
            <person name="Hafez N."/>
            <person name="Hagos B."/>
            <person name="Hall J."/>
            <person name="Henson C."/>
            <person name="Hollinger A."/>
            <person name="Honan T."/>
            <person name="Huard M.D."/>
            <person name="Hughes L."/>
            <person name="Hurhula B."/>
            <person name="Husby M.E."/>
            <person name="Kamat A."/>
            <person name="Kanga B."/>
            <person name="Kashin S."/>
            <person name="Khazanovich D."/>
            <person name="Kisner P."/>
            <person name="Lance K."/>
            <person name="Lara M."/>
            <person name="Lee W."/>
            <person name="Lennon N."/>
            <person name="Letendre F."/>
            <person name="LeVine R."/>
            <person name="Lipovsky A."/>
            <person name="Liu X."/>
            <person name="Liu J."/>
            <person name="Liu S."/>
            <person name="Lokyitsang T."/>
            <person name="Lokyitsang Y."/>
            <person name="Lubonja R."/>
            <person name="Lui A."/>
            <person name="MacDonald P."/>
            <person name="Magnisalis V."/>
            <person name="Maru K."/>
            <person name="Matthews C."/>
            <person name="McCusker W."/>
            <person name="McDonough S."/>
            <person name="Mehta T."/>
            <person name="Meldrim J."/>
            <person name="Meneus L."/>
            <person name="Mihai O."/>
            <person name="Mihalev A."/>
            <person name="Mihova T."/>
            <person name="Mittelman R."/>
            <person name="Mlenga V."/>
            <person name="Montmayeur A."/>
            <person name="Mulrain L."/>
            <person name="Navidi A."/>
            <person name="Naylor J."/>
            <person name="Negash T."/>
            <person name="Nguyen T."/>
            <person name="Nguyen N."/>
            <person name="Nicol R."/>
            <person name="Norbu C."/>
            <person name="Norbu N."/>
            <person name="Novod N."/>
            <person name="O'Neill B."/>
            <person name="Osman S."/>
            <person name="Markiewicz E."/>
            <person name="Oyono O.L."/>
            <person name="Patti C."/>
            <person name="Phunkhang P."/>
            <person name="Pierre F."/>
            <person name="Priest M."/>
            <person name="Raghuraman S."/>
            <person name="Rege F."/>
            <person name="Reyes R."/>
            <person name="Rise C."/>
            <person name="Rogov P."/>
            <person name="Ross K."/>
            <person name="Ryan E."/>
            <person name="Settipalli S."/>
            <person name="Shea T."/>
            <person name="Sherpa N."/>
            <person name="Shi L."/>
            <person name="Shih D."/>
            <person name="Sparrow T."/>
            <person name="Spaulding J."/>
            <person name="Stalker J."/>
            <person name="Stange-Thomann N."/>
            <person name="Stavropoulos S."/>
            <person name="Stone C."/>
            <person name="Strader C."/>
            <person name="Tesfaye S."/>
            <person name="Thomson T."/>
            <person name="Thoulutsang Y."/>
            <person name="Thoulutsang D."/>
            <person name="Topham K."/>
            <person name="Topping I."/>
            <person name="Tsamla T."/>
            <person name="Vassiliev H."/>
            <person name="Vo A."/>
            <person name="Wangchuk T."/>
            <person name="Wangdi T."/>
            <person name="Weiand M."/>
            <person name="Wilkinson J."/>
            <person name="Wilson A."/>
            <person name="Yadav S."/>
            <person name="Young G."/>
            <person name="Yu Q."/>
            <person name="Zembek L."/>
            <person name="Zhong D."/>
            <person name="Zimmer A."/>
            <person name="Zwirko Z."/>
            <person name="Jaffe D.B."/>
            <person name="Alvarez P."/>
            <person name="Brockman W."/>
            <person name="Butler J."/>
            <person name="Chin C."/>
            <person name="Gnerre S."/>
            <person name="Grabherr M."/>
            <person name="Kleber M."/>
            <person name="Mauceli E."/>
            <person name="MacCallum I."/>
        </authorList>
    </citation>
    <scope>NUCLEOTIDE SEQUENCE [LARGE SCALE GENOMIC DNA]</scope>
    <source>
        <strain evidence="8">Tai18E2 / Tucson 14021-0261.01</strain>
    </source>
</reference>
<dbReference type="PANTHER" id="PTHR45938:SF11">
    <property type="entry name" value="WAP, KAZAL, IMMUNOGLOBULIN, KUNITZ AND NTR DOMAIN-CONTAINING PROTEIN 2-LIKE"/>
    <property type="match status" value="1"/>
</dbReference>
<feature type="domain" description="BPTI/Kunitz inhibitor" evidence="6">
    <location>
        <begin position="26"/>
        <end position="77"/>
    </location>
</feature>
<evidence type="ECO:0000313" key="8">
    <source>
        <dbReference type="Proteomes" id="UP000002282"/>
    </source>
</evidence>
<keyword evidence="2" id="KW-0964">Secreted</keyword>
<organism evidence="7 8">
    <name type="scientific">Drosophila yakuba</name>
    <name type="common">Fruit fly</name>
    <dbReference type="NCBI Taxonomy" id="7245"/>
    <lineage>
        <taxon>Eukaryota</taxon>
        <taxon>Metazoa</taxon>
        <taxon>Ecdysozoa</taxon>
        <taxon>Arthropoda</taxon>
        <taxon>Hexapoda</taxon>
        <taxon>Insecta</taxon>
        <taxon>Pterygota</taxon>
        <taxon>Neoptera</taxon>
        <taxon>Endopterygota</taxon>
        <taxon>Diptera</taxon>
        <taxon>Brachycera</taxon>
        <taxon>Muscomorpha</taxon>
        <taxon>Ephydroidea</taxon>
        <taxon>Drosophilidae</taxon>
        <taxon>Drosophila</taxon>
        <taxon>Sophophora</taxon>
    </lineage>
</organism>
<dbReference type="PROSITE" id="PS50279">
    <property type="entry name" value="BPTI_KUNITZ_2"/>
    <property type="match status" value="1"/>
</dbReference>
<dbReference type="eggNOG" id="KOG4295">
    <property type="taxonomic scope" value="Eukaryota"/>
</dbReference>
<dbReference type="PROSITE" id="PS00280">
    <property type="entry name" value="BPTI_KUNITZ_1"/>
    <property type="match status" value="1"/>
</dbReference>
<dbReference type="Gene3D" id="4.10.410.10">
    <property type="entry name" value="Pancreatic trypsin inhibitor Kunitz domain"/>
    <property type="match status" value="1"/>
</dbReference>
<feature type="chain" id="PRO_5002817745" description="BPTI/Kunitz inhibitor domain-containing protein" evidence="5">
    <location>
        <begin position="20"/>
        <end position="83"/>
    </location>
</feature>
<evidence type="ECO:0000256" key="1">
    <source>
        <dbReference type="ARBA" id="ARBA00004613"/>
    </source>
</evidence>
<evidence type="ECO:0000313" key="7">
    <source>
        <dbReference type="EMBL" id="EDW87569.1"/>
    </source>
</evidence>
<dbReference type="InterPro" id="IPR036880">
    <property type="entry name" value="Kunitz_BPTI_sf"/>
</dbReference>
<evidence type="ECO:0000256" key="2">
    <source>
        <dbReference type="ARBA" id="ARBA00022525"/>
    </source>
</evidence>
<dbReference type="OMA" id="CEQTCKL"/>
<dbReference type="InterPro" id="IPR020901">
    <property type="entry name" value="Prtase_inh_Kunz-CS"/>
</dbReference>
<dbReference type="GO" id="GO:0005615">
    <property type="term" value="C:extracellular space"/>
    <property type="evidence" value="ECO:0007669"/>
    <property type="project" value="TreeGrafter"/>
</dbReference>
<dbReference type="GO" id="GO:0004867">
    <property type="term" value="F:serine-type endopeptidase inhibitor activity"/>
    <property type="evidence" value="ECO:0007669"/>
    <property type="project" value="InterPro"/>
</dbReference>
<dbReference type="Proteomes" id="UP000002282">
    <property type="component" value="Chromosome 2L"/>
</dbReference>
<evidence type="ECO:0000259" key="6">
    <source>
        <dbReference type="PROSITE" id="PS50279"/>
    </source>
</evidence>
<comment type="subcellular location">
    <subcellularLocation>
        <location evidence="1">Secreted</location>
    </subcellularLocation>
</comment>
<reference evidence="7 8" key="2">
    <citation type="journal article" date="2007" name="PLoS Biol.">
        <title>Principles of genome evolution in the Drosophila melanogaster species group.</title>
        <authorList>
            <person name="Ranz J.M."/>
            <person name="Maurin D."/>
            <person name="Chan Y.S."/>
            <person name="von Grotthuss M."/>
            <person name="Hillier L.W."/>
            <person name="Roote J."/>
            <person name="Ashburner M."/>
            <person name="Bergman C.M."/>
        </authorList>
    </citation>
    <scope>NUCLEOTIDE SEQUENCE [LARGE SCALE GENOMIC DNA]</scope>
    <source>
        <strain evidence="8">Tai18E2 / Tucson 14021-0261.01</strain>
    </source>
</reference>
<name>B4NXZ8_DROYA</name>
<dbReference type="GO" id="GO:0050431">
    <property type="term" value="F:transforming growth factor beta binding"/>
    <property type="evidence" value="ECO:0007669"/>
    <property type="project" value="TreeGrafter"/>
</dbReference>
<dbReference type="SMART" id="SM00131">
    <property type="entry name" value="KU"/>
    <property type="match status" value="1"/>
</dbReference>
<dbReference type="SMR" id="B4NXZ8"/>
<dbReference type="InterPro" id="IPR002223">
    <property type="entry name" value="Kunitz_BPTI"/>
</dbReference>
<dbReference type="OrthoDB" id="4473401at2759"/>
<evidence type="ECO:0000256" key="4">
    <source>
        <dbReference type="ARBA" id="ARBA00023157"/>
    </source>
</evidence>
<accession>B4NXZ8</accession>
<feature type="signal peptide" evidence="5">
    <location>
        <begin position="1"/>
        <end position="19"/>
    </location>
</feature>
<evidence type="ECO:0000256" key="5">
    <source>
        <dbReference type="SAM" id="SignalP"/>
    </source>
</evidence>
<dbReference type="GO" id="GO:0048019">
    <property type="term" value="F:receptor antagonist activity"/>
    <property type="evidence" value="ECO:0007669"/>
    <property type="project" value="TreeGrafter"/>
</dbReference>
<dbReference type="SUPFAM" id="SSF57362">
    <property type="entry name" value="BPTI-like"/>
    <property type="match status" value="1"/>
</dbReference>
<dbReference type="PhylomeDB" id="B4NXZ8"/>
<protein>
    <recommendedName>
        <fullName evidence="6">BPTI/Kunitz inhibitor domain-containing protein</fullName>
    </recommendedName>
</protein>
<dbReference type="Pfam" id="PF00014">
    <property type="entry name" value="Kunitz_BPTI"/>
    <property type="match status" value="1"/>
</dbReference>
<dbReference type="EMBL" id="CM000157">
    <property type="protein sequence ID" value="EDW87569.1"/>
    <property type="molecule type" value="Genomic_DNA"/>
</dbReference>
<keyword evidence="8" id="KW-1185">Reference proteome</keyword>
<keyword evidence="3 5" id="KW-0732">Signal</keyword>
<sequence>MKYLAVLALLCCFLGSALAALKNPICGEEFGVLGNCRSIQSKWTYRKDRNECISFNYSGCHGNNNLFDNKAGCEKACKIYVPI</sequence>
<proteinExistence type="predicted"/>